<gene>
    <name evidence="1" type="ORF">TWF481_010376</name>
</gene>
<evidence type="ECO:0000313" key="1">
    <source>
        <dbReference type="EMBL" id="KAK6500017.1"/>
    </source>
</evidence>
<proteinExistence type="predicted"/>
<dbReference type="Proteomes" id="UP001370758">
    <property type="component" value="Unassembled WGS sequence"/>
</dbReference>
<comment type="caution">
    <text evidence="1">The sequence shown here is derived from an EMBL/GenBank/DDBJ whole genome shotgun (WGS) entry which is preliminary data.</text>
</comment>
<keyword evidence="2" id="KW-1185">Reference proteome</keyword>
<protein>
    <submittedName>
        <fullName evidence="1">Uncharacterized protein</fullName>
    </submittedName>
</protein>
<name>A0AAV9W0P9_9PEZI</name>
<organism evidence="1 2">
    <name type="scientific">Arthrobotrys musiformis</name>
    <dbReference type="NCBI Taxonomy" id="47236"/>
    <lineage>
        <taxon>Eukaryota</taxon>
        <taxon>Fungi</taxon>
        <taxon>Dikarya</taxon>
        <taxon>Ascomycota</taxon>
        <taxon>Pezizomycotina</taxon>
        <taxon>Orbiliomycetes</taxon>
        <taxon>Orbiliales</taxon>
        <taxon>Orbiliaceae</taxon>
        <taxon>Arthrobotrys</taxon>
    </lineage>
</organism>
<accession>A0AAV9W0P9</accession>
<dbReference type="EMBL" id="JAVHJL010000007">
    <property type="protein sequence ID" value="KAK6500017.1"/>
    <property type="molecule type" value="Genomic_DNA"/>
</dbReference>
<dbReference type="AlphaFoldDB" id="A0AAV9W0P9"/>
<reference evidence="1 2" key="1">
    <citation type="submission" date="2023-08" db="EMBL/GenBank/DDBJ databases">
        <authorList>
            <person name="Palmer J.M."/>
        </authorList>
    </citation>
    <scope>NUCLEOTIDE SEQUENCE [LARGE SCALE GENOMIC DNA]</scope>
    <source>
        <strain evidence="1 2">TWF481</strain>
    </source>
</reference>
<sequence>MGKDANRRVRNIPIFGDDVCDSSSTSQDPGERYYKSLTAGAQREIDLAGKRWKMFHDQVFREKVCSTKAEPSNENRLEYITEIPENYNFLDPAVMTHVEIVFSYLKWILHEYPNIKQPSRLMNCFNGFRSFYHWKAGGRRYPSEAAGEITEKLKPVCEELRRLYCADDKPKVPITGSDLIKIVQYNWESDTHKYLHERYRVQLALAIHILGFTAIRPGSFVQSENRIRRTPKRTEFQKYDNPVRQDQFGALTEPDRLIEVDGLNNLAIDEESDDSLSEGEDETKHQVLLYRHVKIYVYRGEEAEIKDKICMKVSLAVEYHKDKRGLEMYVNSAASQI</sequence>
<evidence type="ECO:0000313" key="2">
    <source>
        <dbReference type="Proteomes" id="UP001370758"/>
    </source>
</evidence>